<organism evidence="1 2">
    <name type="scientific">Pricia antarctica</name>
    <dbReference type="NCBI Taxonomy" id="641691"/>
    <lineage>
        <taxon>Bacteria</taxon>
        <taxon>Pseudomonadati</taxon>
        <taxon>Bacteroidota</taxon>
        <taxon>Flavobacteriia</taxon>
        <taxon>Flavobacteriales</taxon>
        <taxon>Flavobacteriaceae</taxon>
        <taxon>Pricia</taxon>
    </lineage>
</organism>
<evidence type="ECO:0000313" key="1">
    <source>
        <dbReference type="EMBL" id="SDE16340.1"/>
    </source>
</evidence>
<dbReference type="AlphaFoldDB" id="A0A1G7ANQ5"/>
<name>A0A1G7ANQ5_9FLAO</name>
<reference evidence="1 2" key="1">
    <citation type="submission" date="2016-10" db="EMBL/GenBank/DDBJ databases">
        <authorList>
            <person name="de Groot N.N."/>
        </authorList>
    </citation>
    <scope>NUCLEOTIDE SEQUENCE [LARGE SCALE GENOMIC DNA]</scope>
    <source>
        <strain evidence="1 2">DSM 23421</strain>
    </source>
</reference>
<dbReference type="EMBL" id="FNAO01000003">
    <property type="protein sequence ID" value="SDE16340.1"/>
    <property type="molecule type" value="Genomic_DNA"/>
</dbReference>
<dbReference type="STRING" id="641691.SAMN05421636_103465"/>
<accession>A0A1G7ANQ5</accession>
<sequence length="70" mass="7986">MHVTGYKHRIGSHGNRMGCKDKIRNAPLKTPIHRHQRLHLLHFKNATLDVAGKIVCVERKTPVIAVPEMK</sequence>
<keyword evidence="2" id="KW-1185">Reference proteome</keyword>
<protein>
    <submittedName>
        <fullName evidence="1">Uncharacterized protein</fullName>
    </submittedName>
</protein>
<evidence type="ECO:0000313" key="2">
    <source>
        <dbReference type="Proteomes" id="UP000199109"/>
    </source>
</evidence>
<gene>
    <name evidence="1" type="ORF">SAMN05421636_103465</name>
</gene>
<proteinExistence type="predicted"/>
<dbReference type="Proteomes" id="UP000199109">
    <property type="component" value="Unassembled WGS sequence"/>
</dbReference>